<dbReference type="RefSeq" id="XP_073792141.1">
    <property type="nucleotide sequence ID" value="XM_073936040.1"/>
</dbReference>
<sequence>MEKLLFFLIPLITFSSIISAGNDTNLTSPTPPSTVFSPTNSVNLTEAAQQIENSTTYDDDISNQTSKPTTVQFSRSTVTGESTSSSSFIRSTTPTTISKFYTDTSLNGVSASATKITEAISSTTVFSNISMSEATVTPSPAESRLTLLAFGVMSLILILIVVMVILVAAVNLKGRCCRNTQQHESIKNRDSLVSDSNLTSNGEKENITLVSVRTINTEYNADSPQISSVHSTIVDNDDHELSRDQLISLGS</sequence>
<dbReference type="Proteomes" id="UP000000437">
    <property type="component" value="Chromosome 21"/>
</dbReference>
<protein>
    <submittedName>
        <fullName evidence="2">Endothelial cell-specific chemotaxis regulator isoform X1</fullName>
    </submittedName>
</protein>
<name>A0AC58ID40_DANRE</name>
<accession>A0AC58ID40</accession>
<organism evidence="1 2">
    <name type="scientific">Danio rerio</name>
    <name type="common">Zebrafish</name>
    <name type="synonym">Brachydanio rerio</name>
    <dbReference type="NCBI Taxonomy" id="7955"/>
    <lineage>
        <taxon>Eukaryota</taxon>
        <taxon>Metazoa</taxon>
        <taxon>Chordata</taxon>
        <taxon>Craniata</taxon>
        <taxon>Vertebrata</taxon>
        <taxon>Euteleostomi</taxon>
        <taxon>Actinopterygii</taxon>
        <taxon>Neopterygii</taxon>
        <taxon>Teleostei</taxon>
        <taxon>Ostariophysi</taxon>
        <taxon>Cypriniformes</taxon>
        <taxon>Danionidae</taxon>
        <taxon>Danioninae</taxon>
        <taxon>Danio</taxon>
    </lineage>
</organism>
<keyword evidence="1" id="KW-1185">Reference proteome</keyword>
<gene>
    <name evidence="2" type="primary">ecscr</name>
</gene>
<evidence type="ECO:0000313" key="1">
    <source>
        <dbReference type="Proteomes" id="UP000000437"/>
    </source>
</evidence>
<evidence type="ECO:0000313" key="2">
    <source>
        <dbReference type="RefSeq" id="XP_073792141.1"/>
    </source>
</evidence>
<proteinExistence type="predicted"/>
<reference evidence="2" key="1">
    <citation type="submission" date="2025-08" db="UniProtKB">
        <authorList>
            <consortium name="RefSeq"/>
        </authorList>
    </citation>
    <scope>IDENTIFICATION</scope>
    <source>
        <strain evidence="2">Tuebingen</strain>
        <tissue evidence="2">Fibroblasts and whole tissue</tissue>
    </source>
</reference>